<sequence length="287" mass="32768">MRSKYSIMSSQEPRGKKIANKSSGNCYNDSFPCIYNHSYSNIPKTHNMRREKPALWNDSPTNFSTDMKFSVDLDSVKSTKKRMSQKECSSNLLNESDRQASGMTHSVEPVMGTNTNKFMSKKEKQKRTILKSSIKNIDGISIKISSHGLSKAKKSKTSKKINKILNTTRRAELHSKSLAREGKKSLQEDQSTEYFRLLSMQRMKGVNILALKNSRKSIAQRIEFSASPKSKLELQVGSFKVNQKVQNPLCKIKRTASNSMSLRKYSENWVDKNMNLIERNLHCLQIT</sequence>
<organism evidence="2 3">
    <name type="scientific">Euplotes crassus</name>
    <dbReference type="NCBI Taxonomy" id="5936"/>
    <lineage>
        <taxon>Eukaryota</taxon>
        <taxon>Sar</taxon>
        <taxon>Alveolata</taxon>
        <taxon>Ciliophora</taxon>
        <taxon>Intramacronucleata</taxon>
        <taxon>Spirotrichea</taxon>
        <taxon>Hypotrichia</taxon>
        <taxon>Euplotida</taxon>
        <taxon>Euplotidae</taxon>
        <taxon>Moneuplotes</taxon>
    </lineage>
</organism>
<proteinExistence type="predicted"/>
<name>A0AAD1TZJ0_EUPCR</name>
<keyword evidence="3" id="KW-1185">Reference proteome</keyword>
<feature type="compositionally biased region" description="Polar residues" evidence="1">
    <location>
        <begin position="1"/>
        <end position="12"/>
    </location>
</feature>
<gene>
    <name evidence="2" type="ORF">ECRASSUSDP1_LOCUS267</name>
</gene>
<feature type="region of interest" description="Disordered" evidence="1">
    <location>
        <begin position="1"/>
        <end position="21"/>
    </location>
</feature>
<protein>
    <submittedName>
        <fullName evidence="2">Uncharacterized protein</fullName>
    </submittedName>
</protein>
<evidence type="ECO:0000313" key="3">
    <source>
        <dbReference type="Proteomes" id="UP001295684"/>
    </source>
</evidence>
<comment type="caution">
    <text evidence="2">The sequence shown here is derived from an EMBL/GenBank/DDBJ whole genome shotgun (WGS) entry which is preliminary data.</text>
</comment>
<dbReference type="AlphaFoldDB" id="A0AAD1TZJ0"/>
<accession>A0AAD1TZJ0</accession>
<dbReference type="EMBL" id="CAMPGE010000249">
    <property type="protein sequence ID" value="CAI2358983.1"/>
    <property type="molecule type" value="Genomic_DNA"/>
</dbReference>
<dbReference type="Proteomes" id="UP001295684">
    <property type="component" value="Unassembled WGS sequence"/>
</dbReference>
<evidence type="ECO:0000313" key="2">
    <source>
        <dbReference type="EMBL" id="CAI2358983.1"/>
    </source>
</evidence>
<reference evidence="2" key="1">
    <citation type="submission" date="2023-07" db="EMBL/GenBank/DDBJ databases">
        <authorList>
            <consortium name="AG Swart"/>
            <person name="Singh M."/>
            <person name="Singh A."/>
            <person name="Seah K."/>
            <person name="Emmerich C."/>
        </authorList>
    </citation>
    <scope>NUCLEOTIDE SEQUENCE</scope>
    <source>
        <strain evidence="2">DP1</strain>
    </source>
</reference>
<evidence type="ECO:0000256" key="1">
    <source>
        <dbReference type="SAM" id="MobiDB-lite"/>
    </source>
</evidence>